<evidence type="ECO:0000256" key="4">
    <source>
        <dbReference type="ARBA" id="ARBA00023125"/>
    </source>
</evidence>
<evidence type="ECO:0000256" key="3">
    <source>
        <dbReference type="ARBA" id="ARBA00023082"/>
    </source>
</evidence>
<keyword evidence="4" id="KW-0238">DNA-binding</keyword>
<name>A0A372INC8_9BACT</name>
<dbReference type="InterPro" id="IPR013249">
    <property type="entry name" value="RNA_pol_sigma70_r4_t2"/>
</dbReference>
<reference evidence="8 9" key="1">
    <citation type="submission" date="2018-08" db="EMBL/GenBank/DDBJ databases">
        <title>Acidipila sp. 4G-K13, an acidobacterium isolated from forest soil.</title>
        <authorList>
            <person name="Gao Z.-H."/>
            <person name="Qiu L.-H."/>
        </authorList>
    </citation>
    <scope>NUCLEOTIDE SEQUENCE [LARGE SCALE GENOMIC DNA]</scope>
    <source>
        <strain evidence="8 9">4G-K13</strain>
    </source>
</reference>
<keyword evidence="3" id="KW-0731">Sigma factor</keyword>
<dbReference type="Proteomes" id="UP000264702">
    <property type="component" value="Unassembled WGS sequence"/>
</dbReference>
<dbReference type="PANTHER" id="PTHR43133:SF8">
    <property type="entry name" value="RNA POLYMERASE SIGMA FACTOR HI_1459-RELATED"/>
    <property type="match status" value="1"/>
</dbReference>
<evidence type="ECO:0000256" key="5">
    <source>
        <dbReference type="ARBA" id="ARBA00023163"/>
    </source>
</evidence>
<protein>
    <submittedName>
        <fullName evidence="8">Sigma-70 family RNA polymerase sigma factor</fullName>
    </submittedName>
</protein>
<dbReference type="InterPro" id="IPR013325">
    <property type="entry name" value="RNA_pol_sigma_r2"/>
</dbReference>
<dbReference type="GO" id="GO:0016987">
    <property type="term" value="F:sigma factor activity"/>
    <property type="evidence" value="ECO:0007669"/>
    <property type="project" value="UniProtKB-KW"/>
</dbReference>
<dbReference type="PANTHER" id="PTHR43133">
    <property type="entry name" value="RNA POLYMERASE ECF-TYPE SIGMA FACTO"/>
    <property type="match status" value="1"/>
</dbReference>
<dbReference type="GO" id="GO:0003677">
    <property type="term" value="F:DNA binding"/>
    <property type="evidence" value="ECO:0007669"/>
    <property type="project" value="UniProtKB-KW"/>
</dbReference>
<dbReference type="InterPro" id="IPR039425">
    <property type="entry name" value="RNA_pol_sigma-70-like"/>
</dbReference>
<dbReference type="NCBIfam" id="TIGR02937">
    <property type="entry name" value="sigma70-ECF"/>
    <property type="match status" value="1"/>
</dbReference>
<dbReference type="InterPro" id="IPR014284">
    <property type="entry name" value="RNA_pol_sigma-70_dom"/>
</dbReference>
<dbReference type="Gene3D" id="1.10.10.10">
    <property type="entry name" value="Winged helix-like DNA-binding domain superfamily/Winged helix DNA-binding domain"/>
    <property type="match status" value="1"/>
</dbReference>
<dbReference type="Pfam" id="PF04542">
    <property type="entry name" value="Sigma70_r2"/>
    <property type="match status" value="1"/>
</dbReference>
<keyword evidence="9" id="KW-1185">Reference proteome</keyword>
<dbReference type="Pfam" id="PF08281">
    <property type="entry name" value="Sigma70_r4_2"/>
    <property type="match status" value="1"/>
</dbReference>
<feature type="domain" description="RNA polymerase sigma-70 region 2" evidence="6">
    <location>
        <begin position="38"/>
        <end position="101"/>
    </location>
</feature>
<sequence length="240" mass="26596">MQAGTAVGNLAGVIGIHPEESAIIAQLKAGSEEAFAWLIARYHQSIYSLICRTIPNPVDAADITQEVFVKVFRGISGFHGEASLRTWIYRIALHEASNQKRFWSRHRRQEVTIEAETGESTSDGCALCIRDTLVDEHESPFDLAAHAEIAARVEAELRLVPEPFRTVVVLRDIEGFAYEEVAEILKVNLGTVKSRLMRGRAHLKNRLEPFVAAARQRPSSTVRSLNRTCSTEVCSTGEAV</sequence>
<dbReference type="GO" id="GO:0006352">
    <property type="term" value="P:DNA-templated transcription initiation"/>
    <property type="evidence" value="ECO:0007669"/>
    <property type="project" value="InterPro"/>
</dbReference>
<dbReference type="SUPFAM" id="SSF88659">
    <property type="entry name" value="Sigma3 and sigma4 domains of RNA polymerase sigma factors"/>
    <property type="match status" value="1"/>
</dbReference>
<accession>A0A372INC8</accession>
<dbReference type="CDD" id="cd06171">
    <property type="entry name" value="Sigma70_r4"/>
    <property type="match status" value="1"/>
</dbReference>
<comment type="caution">
    <text evidence="8">The sequence shown here is derived from an EMBL/GenBank/DDBJ whole genome shotgun (WGS) entry which is preliminary data.</text>
</comment>
<evidence type="ECO:0000259" key="6">
    <source>
        <dbReference type="Pfam" id="PF04542"/>
    </source>
</evidence>
<dbReference type="InterPro" id="IPR007627">
    <property type="entry name" value="RNA_pol_sigma70_r2"/>
</dbReference>
<evidence type="ECO:0000259" key="7">
    <source>
        <dbReference type="Pfam" id="PF08281"/>
    </source>
</evidence>
<organism evidence="8 9">
    <name type="scientific">Paracidobacterium acidisoli</name>
    <dbReference type="NCBI Taxonomy" id="2303751"/>
    <lineage>
        <taxon>Bacteria</taxon>
        <taxon>Pseudomonadati</taxon>
        <taxon>Acidobacteriota</taxon>
        <taxon>Terriglobia</taxon>
        <taxon>Terriglobales</taxon>
        <taxon>Acidobacteriaceae</taxon>
        <taxon>Paracidobacterium</taxon>
    </lineage>
</organism>
<dbReference type="OrthoDB" id="9784984at2"/>
<dbReference type="EMBL" id="QVQT01000004">
    <property type="protein sequence ID" value="RFU16447.1"/>
    <property type="molecule type" value="Genomic_DNA"/>
</dbReference>
<dbReference type="InterPro" id="IPR013324">
    <property type="entry name" value="RNA_pol_sigma_r3/r4-like"/>
</dbReference>
<dbReference type="AlphaFoldDB" id="A0A372INC8"/>
<evidence type="ECO:0000313" key="9">
    <source>
        <dbReference type="Proteomes" id="UP000264702"/>
    </source>
</evidence>
<feature type="domain" description="RNA polymerase sigma factor 70 region 4 type 2" evidence="7">
    <location>
        <begin position="154"/>
        <end position="203"/>
    </location>
</feature>
<evidence type="ECO:0000256" key="1">
    <source>
        <dbReference type="ARBA" id="ARBA00010641"/>
    </source>
</evidence>
<evidence type="ECO:0000313" key="8">
    <source>
        <dbReference type="EMBL" id="RFU16447.1"/>
    </source>
</evidence>
<keyword evidence="5" id="KW-0804">Transcription</keyword>
<evidence type="ECO:0000256" key="2">
    <source>
        <dbReference type="ARBA" id="ARBA00023015"/>
    </source>
</evidence>
<dbReference type="SUPFAM" id="SSF88946">
    <property type="entry name" value="Sigma2 domain of RNA polymerase sigma factors"/>
    <property type="match status" value="1"/>
</dbReference>
<gene>
    <name evidence="8" type="ORF">D0Y96_13805</name>
</gene>
<comment type="similarity">
    <text evidence="1">Belongs to the sigma-70 factor family. ECF subfamily.</text>
</comment>
<dbReference type="InterPro" id="IPR036388">
    <property type="entry name" value="WH-like_DNA-bd_sf"/>
</dbReference>
<dbReference type="Gene3D" id="1.10.1740.10">
    <property type="match status" value="1"/>
</dbReference>
<keyword evidence="2" id="KW-0805">Transcription regulation</keyword>
<proteinExistence type="inferred from homology"/>